<evidence type="ECO:0000259" key="1">
    <source>
        <dbReference type="Pfam" id="PF17989"/>
    </source>
</evidence>
<dbReference type="Gene3D" id="3.30.420.40">
    <property type="match status" value="2"/>
</dbReference>
<dbReference type="SUPFAM" id="SSF53067">
    <property type="entry name" value="Actin-like ATPase domain"/>
    <property type="match status" value="2"/>
</dbReference>
<keyword evidence="3" id="KW-1185">Reference proteome</keyword>
<evidence type="ECO:0000313" key="3">
    <source>
        <dbReference type="Proteomes" id="UP000326912"/>
    </source>
</evidence>
<dbReference type="EMBL" id="BKZW01000001">
    <property type="protein sequence ID" value="GER86579.1"/>
    <property type="molecule type" value="Genomic_DNA"/>
</dbReference>
<comment type="caution">
    <text evidence="2">The sequence shown here is derived from an EMBL/GenBank/DDBJ whole genome shotgun (WGS) entry which is preliminary data.</text>
</comment>
<feature type="domain" description="Actin-like protein N-terminal" evidence="1">
    <location>
        <begin position="17"/>
        <end position="175"/>
    </location>
</feature>
<protein>
    <recommendedName>
        <fullName evidence="1">Actin-like protein N-terminal domain-containing protein</fullName>
    </recommendedName>
</protein>
<dbReference type="Proteomes" id="UP000326912">
    <property type="component" value="Unassembled WGS sequence"/>
</dbReference>
<evidence type="ECO:0000313" key="2">
    <source>
        <dbReference type="EMBL" id="GER86579.1"/>
    </source>
</evidence>
<sequence length="359" mass="39949">MQTVIPIYYAGFEVGSGFSGLKLIPADGLTLAHDLVTLPSFLADGDTSTLLSGSDPEAKLVDVLQREDYVVTFQGQTYFLGQLLEHGTHCTNAFSDERRYWSEHAQILLLCLACILIPERCFELRLVTALPVSLYDRTRRQQVRQSLSQYYRFTFNGRAREVRVTCGYVAMEGQGTLIHYGGESNFQAVIDVGERTTDLVVANGQRLLTRSCKGEQLGVAQLVEDLQQLGQRYRRKLPIEKAHALLVAYAHHKPYPRISMGTGSIPEDEITDIIQGSIQRIARPLSSFVVGAWNVEGAPAGTQFKTIYLGGGGSYYFEDVVRQALPDCHIVTVPDPEHANICGYAELAASLEEDRWEVR</sequence>
<proteinExistence type="predicted"/>
<dbReference type="RefSeq" id="WP_151754682.1">
    <property type="nucleotide sequence ID" value="NZ_BKZW01000001.1"/>
</dbReference>
<dbReference type="InterPro" id="IPR040607">
    <property type="entry name" value="ALP_N"/>
</dbReference>
<organism evidence="2 3">
    <name type="scientific">Dictyobacter vulcani</name>
    <dbReference type="NCBI Taxonomy" id="2607529"/>
    <lineage>
        <taxon>Bacteria</taxon>
        <taxon>Bacillati</taxon>
        <taxon>Chloroflexota</taxon>
        <taxon>Ktedonobacteria</taxon>
        <taxon>Ktedonobacterales</taxon>
        <taxon>Dictyobacteraceae</taxon>
        <taxon>Dictyobacter</taxon>
    </lineage>
</organism>
<name>A0A5J4KK84_9CHLR</name>
<gene>
    <name evidence="2" type="ORF">KDW_07410</name>
</gene>
<dbReference type="Pfam" id="PF17989">
    <property type="entry name" value="ALP_N"/>
    <property type="match status" value="1"/>
</dbReference>
<reference evidence="2 3" key="1">
    <citation type="submission" date="2019-10" db="EMBL/GenBank/DDBJ databases">
        <title>Dictyobacter vulcani sp. nov., within the class Ktedonobacteria, isolated from soil of volcanic Mt. Zao.</title>
        <authorList>
            <person name="Zheng Y."/>
            <person name="Wang C.M."/>
            <person name="Sakai Y."/>
            <person name="Abe K."/>
            <person name="Yokota A."/>
            <person name="Yabe S."/>
        </authorList>
    </citation>
    <scope>NUCLEOTIDE SEQUENCE [LARGE SCALE GENOMIC DNA]</scope>
    <source>
        <strain evidence="2 3">W12</strain>
    </source>
</reference>
<dbReference type="InterPro" id="IPR043129">
    <property type="entry name" value="ATPase_NBD"/>
</dbReference>
<accession>A0A5J4KK84</accession>
<dbReference type="AlphaFoldDB" id="A0A5J4KK84"/>